<reference evidence="2 3" key="1">
    <citation type="submission" date="2015-01" db="EMBL/GenBank/DDBJ databases">
        <title>The Genome Sequence of Exophiala mesophila CBS40295.</title>
        <authorList>
            <consortium name="The Broad Institute Genomics Platform"/>
            <person name="Cuomo C."/>
            <person name="de Hoog S."/>
            <person name="Gorbushina A."/>
            <person name="Stielow B."/>
            <person name="Teixiera M."/>
            <person name="Abouelleil A."/>
            <person name="Chapman S.B."/>
            <person name="Priest M."/>
            <person name="Young S.K."/>
            <person name="Wortman J."/>
            <person name="Nusbaum C."/>
            <person name="Birren B."/>
        </authorList>
    </citation>
    <scope>NUCLEOTIDE SEQUENCE [LARGE SCALE GENOMIC DNA]</scope>
    <source>
        <strain evidence="2 3">CBS 40295</strain>
    </source>
</reference>
<dbReference type="GO" id="GO:0033328">
    <property type="term" value="F:peroxisome membrane targeting sequence binding"/>
    <property type="evidence" value="ECO:0007669"/>
    <property type="project" value="TreeGrafter"/>
</dbReference>
<dbReference type="OrthoDB" id="21292at2759"/>
<dbReference type="RefSeq" id="XP_016220252.1">
    <property type="nucleotide sequence ID" value="XM_016373341.1"/>
</dbReference>
<dbReference type="EMBL" id="KN847525">
    <property type="protein sequence ID" value="KIV88678.1"/>
    <property type="molecule type" value="Genomic_DNA"/>
</dbReference>
<feature type="compositionally biased region" description="Acidic residues" evidence="1">
    <location>
        <begin position="16"/>
        <end position="32"/>
    </location>
</feature>
<dbReference type="PANTHER" id="PTHR12774:SF2">
    <property type="entry name" value="PEROXISOMAL BIOGENESIS FACTOR 19"/>
    <property type="match status" value="1"/>
</dbReference>
<feature type="compositionally biased region" description="Low complexity" evidence="1">
    <location>
        <begin position="171"/>
        <end position="192"/>
    </location>
</feature>
<name>A0A0D1ZPG7_EXOME</name>
<gene>
    <name evidence="2" type="ORF">PV10_08339</name>
</gene>
<dbReference type="InterPro" id="IPR006708">
    <property type="entry name" value="Pex19"/>
</dbReference>
<dbReference type="PANTHER" id="PTHR12774">
    <property type="entry name" value="PEROXISOMAL BIOGENESIS FACTOR 19"/>
    <property type="match status" value="1"/>
</dbReference>
<dbReference type="VEuPathDB" id="FungiDB:PV10_08339"/>
<dbReference type="OMA" id="YEPMREM"/>
<dbReference type="GeneID" id="27326184"/>
<dbReference type="Pfam" id="PF04614">
    <property type="entry name" value="Pex19"/>
    <property type="match status" value="1"/>
</dbReference>
<sequence>MAEATEPKTTKPPDATVEDDSDPDFDDLDDVLDQFSAATASNTQARHDEAHSQVQQSPSSSAKASQAPPSTALPSNINIPSGPSKGEDEEEFMSRLTAEMSSVMSQFSQDPAASAATPEDIAKLGQELEEFTRRMEAQGIKPEDMLRAIMGEDVGDKMVDAVESEKERTKTPPTSAAAAAAAAPPSQPSSSQPLPPSEAEPSQSAPTAESIESASKTKTKSKSKSKSKAKASPKADTSFESTILQTLSRMENSSAAATSATQKSSQKSEEDLLAEMLRALEASGAGGDPSSGDGDNDVSKMFLQMMEQLTHKSLLYEPMKELSEKYPSWLTNNQPPKLSASEHERFSKQRIIVDEIVARFEKASYSDDNGADREFIWEKMQKMQDLGAPPEDLVANPFPGMGMPPGLGGLGEDGQGPEEGCPTQ</sequence>
<dbReference type="Proteomes" id="UP000054302">
    <property type="component" value="Unassembled WGS sequence"/>
</dbReference>
<accession>A0A0D1ZPG7</accession>
<feature type="compositionally biased region" description="Polar residues" evidence="1">
    <location>
        <begin position="239"/>
        <end position="252"/>
    </location>
</feature>
<feature type="compositionally biased region" description="Basic and acidic residues" evidence="1">
    <location>
        <begin position="157"/>
        <end position="170"/>
    </location>
</feature>
<organism evidence="2 3">
    <name type="scientific">Exophiala mesophila</name>
    <name type="common">Black yeast-like fungus</name>
    <dbReference type="NCBI Taxonomy" id="212818"/>
    <lineage>
        <taxon>Eukaryota</taxon>
        <taxon>Fungi</taxon>
        <taxon>Dikarya</taxon>
        <taxon>Ascomycota</taxon>
        <taxon>Pezizomycotina</taxon>
        <taxon>Eurotiomycetes</taxon>
        <taxon>Chaetothyriomycetidae</taxon>
        <taxon>Chaetothyriales</taxon>
        <taxon>Herpotrichiellaceae</taxon>
        <taxon>Exophiala</taxon>
    </lineage>
</organism>
<feature type="compositionally biased region" description="Low complexity" evidence="1">
    <location>
        <begin position="253"/>
        <end position="265"/>
    </location>
</feature>
<feature type="compositionally biased region" description="Basic and acidic residues" evidence="1">
    <location>
        <begin position="1"/>
        <end position="11"/>
    </location>
</feature>
<feature type="region of interest" description="Disordered" evidence="1">
    <location>
        <begin position="157"/>
        <end position="298"/>
    </location>
</feature>
<keyword evidence="3" id="KW-1185">Reference proteome</keyword>
<dbReference type="HOGENOM" id="CLU_043063_2_1_1"/>
<feature type="compositionally biased region" description="Basic residues" evidence="1">
    <location>
        <begin position="217"/>
        <end position="231"/>
    </location>
</feature>
<evidence type="ECO:0000313" key="3">
    <source>
        <dbReference type="Proteomes" id="UP000054302"/>
    </source>
</evidence>
<feature type="compositionally biased region" description="Gly residues" evidence="1">
    <location>
        <begin position="403"/>
        <end position="414"/>
    </location>
</feature>
<dbReference type="STRING" id="212818.A0A0D1ZPG7"/>
<feature type="region of interest" description="Disordered" evidence="1">
    <location>
        <begin position="1"/>
        <end position="97"/>
    </location>
</feature>
<evidence type="ECO:0008006" key="4">
    <source>
        <dbReference type="Google" id="ProtNLM"/>
    </source>
</evidence>
<feature type="region of interest" description="Disordered" evidence="1">
    <location>
        <begin position="388"/>
        <end position="424"/>
    </location>
</feature>
<feature type="compositionally biased region" description="Low complexity" evidence="1">
    <location>
        <begin position="52"/>
        <end position="70"/>
    </location>
</feature>
<dbReference type="Gene3D" id="1.20.120.900">
    <property type="entry name" value="Pex19, mPTS binding domain"/>
    <property type="match status" value="1"/>
</dbReference>
<proteinExistence type="predicted"/>
<dbReference type="InterPro" id="IPR038322">
    <property type="entry name" value="Pex19_C_sf"/>
</dbReference>
<evidence type="ECO:0000256" key="1">
    <source>
        <dbReference type="SAM" id="MobiDB-lite"/>
    </source>
</evidence>
<dbReference type="GO" id="GO:0005778">
    <property type="term" value="C:peroxisomal membrane"/>
    <property type="evidence" value="ECO:0007669"/>
    <property type="project" value="TreeGrafter"/>
</dbReference>
<dbReference type="GO" id="GO:0045046">
    <property type="term" value="P:protein import into peroxisome membrane"/>
    <property type="evidence" value="ECO:0007669"/>
    <property type="project" value="TreeGrafter"/>
</dbReference>
<dbReference type="AlphaFoldDB" id="A0A0D1ZPG7"/>
<feature type="compositionally biased region" description="Polar residues" evidence="1">
    <location>
        <begin position="72"/>
        <end position="81"/>
    </location>
</feature>
<evidence type="ECO:0000313" key="2">
    <source>
        <dbReference type="EMBL" id="KIV88678.1"/>
    </source>
</evidence>
<feature type="compositionally biased region" description="Low complexity" evidence="1">
    <location>
        <begin position="199"/>
        <end position="216"/>
    </location>
</feature>
<protein>
    <recommendedName>
        <fullName evidence="4">Peroxin-19</fullName>
    </recommendedName>
</protein>